<dbReference type="InterPro" id="IPR011010">
    <property type="entry name" value="DNA_brk_join_enz"/>
</dbReference>
<keyword evidence="3" id="KW-1185">Reference proteome</keyword>
<gene>
    <name evidence="2" type="ORF">MOZ60_08665</name>
</gene>
<sequence length="622" mass="71364">MPAIENHSNVTDYMPFIISDGVNRLNLNDQGLLSTIENADDQYAFIQDPEYLNLIKQNNIEIAGVKFKITDNVWNFSINAPDTKRGDYRSYVYHFEDLIQVSDYYQSIVKLFVLNGLIHYGVHRPFIKNDMMNISRFIVYVYQRHIYSLGDISNKMISDFLAQTDTSEISKQAIRTSLGKLFRFYYQITGQPVNDSLIEFLETSDIQALNAEKINGKLDLLPQPFMKALVNLLSIILNNETETVEHRVRAGLLLIGTQTGLRPNELTIIPYDCIISKTVDGVPYTELHYLATKGIYGAGYEEARTFANEKTIKAVNTIRKLKVSKYLGDETYEKLSRYFKSIIIAHAKELGCLSEEPLDEYNAQPVTVSASNGQTMYINIPTMKQFRVYLASELRRRGYNDFAIASLLNHKDAKMLGYYSRPIAKSEEDKIYRDMFLKDVIEDDLKIIGPRGDEYTARINTFMESHKELDVRSSLREIADDIDGLMPMKVIPGGFCICPAPKMSCEAMNKDNADSIYCAYGLCSNQSHLYFDMPFHLSQLRNCEEAVLYNTKNEYVQEAEKELYKAQFICKSLLKPEMEELKDLLNRKGSDYVIQKHPEMKAIIDSIEDTEKEITTWETATI</sequence>
<evidence type="ECO:0000313" key="2">
    <source>
        <dbReference type="EMBL" id="MDX8420164.1"/>
    </source>
</evidence>
<dbReference type="InterPro" id="IPR013762">
    <property type="entry name" value="Integrase-like_cat_sf"/>
</dbReference>
<dbReference type="GO" id="GO:0006310">
    <property type="term" value="P:DNA recombination"/>
    <property type="evidence" value="ECO:0007669"/>
    <property type="project" value="UniProtKB-KW"/>
</dbReference>
<dbReference type="AlphaFoldDB" id="A0AB35U982"/>
<proteinExistence type="predicted"/>
<dbReference type="GO" id="GO:0015074">
    <property type="term" value="P:DNA integration"/>
    <property type="evidence" value="ECO:0007669"/>
    <property type="project" value="InterPro"/>
</dbReference>
<comment type="caution">
    <text evidence="2">The sequence shown here is derived from an EMBL/GenBank/DDBJ whole genome shotgun (WGS) entry which is preliminary data.</text>
</comment>
<dbReference type="Proteomes" id="UP001286174">
    <property type="component" value="Unassembled WGS sequence"/>
</dbReference>
<dbReference type="RefSeq" id="WP_370596379.1">
    <property type="nucleotide sequence ID" value="NZ_JALBUR010000024.1"/>
</dbReference>
<reference evidence="2 3" key="1">
    <citation type="submission" date="2022-03" db="EMBL/GenBank/DDBJ databases">
        <title>Novel taxa within the pig intestine.</title>
        <authorList>
            <person name="Wylensek D."/>
            <person name="Bishof K."/>
            <person name="Afrizal A."/>
            <person name="Clavel T."/>
        </authorList>
    </citation>
    <scope>NUCLEOTIDE SEQUENCE [LARGE SCALE GENOMIC DNA]</scope>
    <source>
        <strain evidence="2 3">CLA-KB-P133</strain>
    </source>
</reference>
<keyword evidence="1" id="KW-0233">DNA recombination</keyword>
<dbReference type="GO" id="GO:0003677">
    <property type="term" value="F:DNA binding"/>
    <property type="evidence" value="ECO:0007669"/>
    <property type="project" value="InterPro"/>
</dbReference>
<dbReference type="EMBL" id="JALBUR010000024">
    <property type="protein sequence ID" value="MDX8420164.1"/>
    <property type="molecule type" value="Genomic_DNA"/>
</dbReference>
<accession>A0AB35U982</accession>
<evidence type="ECO:0008006" key="4">
    <source>
        <dbReference type="Google" id="ProtNLM"/>
    </source>
</evidence>
<dbReference type="Gene3D" id="1.10.443.10">
    <property type="entry name" value="Intergrase catalytic core"/>
    <property type="match status" value="1"/>
</dbReference>
<protein>
    <recommendedName>
        <fullName evidence="4">Integrase</fullName>
    </recommendedName>
</protein>
<name>A0AB35U982_9FIRM</name>
<evidence type="ECO:0000313" key="3">
    <source>
        <dbReference type="Proteomes" id="UP001286174"/>
    </source>
</evidence>
<evidence type="ECO:0000256" key="1">
    <source>
        <dbReference type="ARBA" id="ARBA00023172"/>
    </source>
</evidence>
<dbReference type="SUPFAM" id="SSF56349">
    <property type="entry name" value="DNA breaking-rejoining enzymes"/>
    <property type="match status" value="1"/>
</dbReference>
<organism evidence="2 3">
    <name type="scientific">Grylomicrobium aquisgranensis</name>
    <dbReference type="NCBI Taxonomy" id="2926318"/>
    <lineage>
        <taxon>Bacteria</taxon>
        <taxon>Bacillati</taxon>
        <taxon>Bacillota</taxon>
        <taxon>Erysipelotrichia</taxon>
        <taxon>Erysipelotrichales</taxon>
        <taxon>Erysipelotrichaceae</taxon>
        <taxon>Grylomicrobium</taxon>
    </lineage>
</organism>